<dbReference type="PANTHER" id="PTHR37822">
    <property type="entry name" value="SPORE PHOTOPRODUCT LYASE-RELATED"/>
    <property type="match status" value="1"/>
</dbReference>
<dbReference type="InterPro" id="IPR007197">
    <property type="entry name" value="rSAM"/>
</dbReference>
<evidence type="ECO:0000313" key="2">
    <source>
        <dbReference type="Proteomes" id="UP000017148"/>
    </source>
</evidence>
<accession>U7D7A9</accession>
<dbReference type="EMBL" id="ASJR01000013">
    <property type="protein sequence ID" value="ERP31456.1"/>
    <property type="molecule type" value="Genomic_DNA"/>
</dbReference>
<dbReference type="RefSeq" id="WP_022637105.1">
    <property type="nucleotide sequence ID" value="NZ_ASJR01000013.1"/>
</dbReference>
<dbReference type="InterPro" id="IPR049539">
    <property type="entry name" value="SPL"/>
</dbReference>
<dbReference type="STRING" id="1313304.CALK_1659"/>
<dbReference type="PANTHER" id="PTHR37822:SF2">
    <property type="entry name" value="SPORE PHOTOPRODUCT LYASE"/>
    <property type="match status" value="1"/>
</dbReference>
<keyword evidence="1" id="KW-0456">Lyase</keyword>
<dbReference type="Proteomes" id="UP000017148">
    <property type="component" value="Unassembled WGS sequence"/>
</dbReference>
<sequence>MLEDIQNLPLWKSLNTEVRQFCLFVTDTYEFTFQQKRQLLIWSVDLQMWGCTITPLKNMLEWNDKATRKQNARAAVSCIHTFWKSKKNEGPFYSGEGFAPSDISPRVRREDRRRKILGECPVASEKTRCCNLKTLDAVQGCGYGCSYCSIQSFYSGGEVVFDSRLSERLKELSLEKDRIYHIGTGQSSDSLMWGNTNNHLADLMHFADTHEQVILELKTKSNRVDWLLEHEIPRNVICTWSLNPQDVISAEEHHTASLQDRLDAAEKVARAGIRVGFHFHPMMRYHGWKEGYGTICRILQERFSPTEVVSISFGALTFIKPVLKKLRQRALPSRVLQMPFEEIAGRFSYPREIKKELFSYAYNCFSPGWKESVFFYLCMEDATLWKEVFGFEYSSNEALEASMNQWYMRKISEK</sequence>
<dbReference type="Pfam" id="PF20903">
    <property type="entry name" value="SPL"/>
    <property type="match status" value="1"/>
</dbReference>
<organism evidence="1 2">
    <name type="scientific">Chitinivibrio alkaliphilus ACht1</name>
    <dbReference type="NCBI Taxonomy" id="1313304"/>
    <lineage>
        <taxon>Bacteria</taxon>
        <taxon>Pseudomonadati</taxon>
        <taxon>Fibrobacterota</taxon>
        <taxon>Chitinivibrionia</taxon>
        <taxon>Chitinivibrionales</taxon>
        <taxon>Chitinivibrionaceae</taxon>
        <taxon>Chitinivibrio</taxon>
    </lineage>
</organism>
<dbReference type="Gene3D" id="3.80.30.30">
    <property type="match status" value="1"/>
</dbReference>
<reference evidence="1 2" key="1">
    <citation type="journal article" date="2013" name="Environ. Microbiol.">
        <title>Genome analysis of Chitinivibrio alkaliphilus gen. nov., sp. nov., a novel extremely haloalkaliphilic anaerobic chitinolytic bacterium from the candidate phylum Termite Group 3.</title>
        <authorList>
            <person name="Sorokin D.Y."/>
            <person name="Gumerov V.M."/>
            <person name="Rakitin A.L."/>
            <person name="Beletsky A.V."/>
            <person name="Damste J.S."/>
            <person name="Muyzer G."/>
            <person name="Mardanov A.V."/>
            <person name="Ravin N.V."/>
        </authorList>
    </citation>
    <scope>NUCLEOTIDE SEQUENCE [LARGE SCALE GENOMIC DNA]</scope>
    <source>
        <strain evidence="1 2">ACht1</strain>
    </source>
</reference>
<name>U7D7A9_9BACT</name>
<protein>
    <submittedName>
        <fullName evidence="1">DNA repair photolyase SplB-like protein</fullName>
    </submittedName>
</protein>
<evidence type="ECO:0000313" key="1">
    <source>
        <dbReference type="EMBL" id="ERP31456.1"/>
    </source>
</evidence>
<dbReference type="AlphaFoldDB" id="U7D7A9"/>
<dbReference type="eggNOG" id="COG1533">
    <property type="taxonomic scope" value="Bacteria"/>
</dbReference>
<dbReference type="GO" id="GO:0003913">
    <property type="term" value="F:DNA photolyase activity"/>
    <property type="evidence" value="ECO:0007669"/>
    <property type="project" value="TreeGrafter"/>
</dbReference>
<dbReference type="OrthoDB" id="368646at2"/>
<dbReference type="CDD" id="cd01335">
    <property type="entry name" value="Radical_SAM"/>
    <property type="match status" value="1"/>
</dbReference>
<proteinExistence type="predicted"/>
<gene>
    <name evidence="1" type="ORF">CALK_1659</name>
</gene>
<dbReference type="SFLD" id="SFLDS00029">
    <property type="entry name" value="Radical_SAM"/>
    <property type="match status" value="1"/>
</dbReference>
<dbReference type="GO" id="GO:0042601">
    <property type="term" value="C:endospore-forming forespore"/>
    <property type="evidence" value="ECO:0007669"/>
    <property type="project" value="TreeGrafter"/>
</dbReference>
<comment type="caution">
    <text evidence="1">The sequence shown here is derived from an EMBL/GenBank/DDBJ whole genome shotgun (WGS) entry which is preliminary data.</text>
</comment>
<dbReference type="GO" id="GO:1904047">
    <property type="term" value="F:S-adenosyl-L-methionine binding"/>
    <property type="evidence" value="ECO:0007669"/>
    <property type="project" value="TreeGrafter"/>
</dbReference>
<keyword evidence="2" id="KW-1185">Reference proteome</keyword>
<dbReference type="GO" id="GO:0051539">
    <property type="term" value="F:4 iron, 4 sulfur cluster binding"/>
    <property type="evidence" value="ECO:0007669"/>
    <property type="project" value="TreeGrafter"/>
</dbReference>